<evidence type="ECO:0000256" key="10">
    <source>
        <dbReference type="ARBA" id="ARBA00022723"/>
    </source>
</evidence>
<evidence type="ECO:0000256" key="5">
    <source>
        <dbReference type="ARBA" id="ARBA00007383"/>
    </source>
</evidence>
<comment type="caution">
    <text evidence="18">The sequence shown here is derived from an EMBL/GenBank/DDBJ whole genome shotgun (WGS) entry which is preliminary data.</text>
</comment>
<evidence type="ECO:0000256" key="4">
    <source>
        <dbReference type="ARBA" id="ARBA00004496"/>
    </source>
</evidence>
<evidence type="ECO:0000256" key="11">
    <source>
        <dbReference type="ARBA" id="ARBA00022759"/>
    </source>
</evidence>
<dbReference type="Pfam" id="PF01351">
    <property type="entry name" value="RNase_HII"/>
    <property type="match status" value="1"/>
</dbReference>
<feature type="domain" description="RNase H type-2" evidence="17">
    <location>
        <begin position="9"/>
        <end position="200"/>
    </location>
</feature>
<evidence type="ECO:0000256" key="16">
    <source>
        <dbReference type="RuleBase" id="RU003515"/>
    </source>
</evidence>
<dbReference type="RefSeq" id="WP_199295316.1">
    <property type="nucleotide sequence ID" value="NZ_JAMPKK010000024.1"/>
</dbReference>
<reference evidence="18 19" key="1">
    <citation type="submission" date="2022-04" db="EMBL/GenBank/DDBJ databases">
        <title>Positive selection, recombination, and allopatry shape intraspecific diversity of widespread and dominant cyanobacteria.</title>
        <authorList>
            <person name="Wei J."/>
            <person name="Shu W."/>
            <person name="Hu C."/>
        </authorList>
    </citation>
    <scope>NUCLEOTIDE SEQUENCE [LARGE SCALE GENOMIC DNA]</scope>
    <source>
        <strain evidence="18 19">GB2-A5</strain>
    </source>
</reference>
<evidence type="ECO:0000313" key="18">
    <source>
        <dbReference type="EMBL" id="MEP0865287.1"/>
    </source>
</evidence>
<comment type="similarity">
    <text evidence="5 14 16">Belongs to the RNase HII family.</text>
</comment>
<accession>A0ABV0JPF0</accession>
<keyword evidence="9 14" id="KW-0540">Nuclease</keyword>
<proteinExistence type="inferred from homology"/>
<dbReference type="PANTHER" id="PTHR10954:SF18">
    <property type="entry name" value="RIBONUCLEASE HII"/>
    <property type="match status" value="1"/>
</dbReference>
<comment type="catalytic activity">
    <reaction evidence="1 14 15 16">
        <text>Endonucleolytic cleavage to 5'-phosphomonoester.</text>
        <dbReference type="EC" id="3.1.26.4"/>
    </reaction>
</comment>
<organism evidence="18 19">
    <name type="scientific">Funiculus sociatus GB2-A5</name>
    <dbReference type="NCBI Taxonomy" id="2933946"/>
    <lineage>
        <taxon>Bacteria</taxon>
        <taxon>Bacillati</taxon>
        <taxon>Cyanobacteriota</taxon>
        <taxon>Cyanophyceae</taxon>
        <taxon>Coleofasciculales</taxon>
        <taxon>Coleofasciculaceae</taxon>
        <taxon>Funiculus</taxon>
    </lineage>
</organism>
<feature type="binding site" evidence="14 15">
    <location>
        <position position="111"/>
    </location>
    <ligand>
        <name>a divalent metal cation</name>
        <dbReference type="ChEBI" id="CHEBI:60240"/>
    </ligand>
</feature>
<protein>
    <recommendedName>
        <fullName evidence="7 14">Ribonuclease HII</fullName>
        <shortName evidence="14">RNase HII</shortName>
        <ecNumber evidence="6 14">3.1.26.4</ecNumber>
    </recommendedName>
</protein>
<dbReference type="InterPro" id="IPR001352">
    <property type="entry name" value="RNase_HII/HIII"/>
</dbReference>
<comment type="cofactor">
    <cofactor evidence="2">
        <name>Mg(2+)</name>
        <dbReference type="ChEBI" id="CHEBI:18420"/>
    </cofactor>
</comment>
<evidence type="ECO:0000256" key="1">
    <source>
        <dbReference type="ARBA" id="ARBA00000077"/>
    </source>
</evidence>
<name>A0ABV0JPF0_9CYAN</name>
<feature type="binding site" evidence="14 15">
    <location>
        <position position="15"/>
    </location>
    <ligand>
        <name>a divalent metal cation</name>
        <dbReference type="ChEBI" id="CHEBI:60240"/>
    </ligand>
</feature>
<gene>
    <name evidence="14" type="primary">rnhB</name>
    <name evidence="18" type="ORF">NDI37_12495</name>
</gene>
<dbReference type="CDD" id="cd07182">
    <property type="entry name" value="RNase_HII_bacteria_HII_like"/>
    <property type="match status" value="1"/>
</dbReference>
<keyword evidence="11 14" id="KW-0255">Endonuclease</keyword>
<evidence type="ECO:0000256" key="9">
    <source>
        <dbReference type="ARBA" id="ARBA00022722"/>
    </source>
</evidence>
<keyword evidence="8 14" id="KW-0963">Cytoplasm</keyword>
<dbReference type="Gene3D" id="3.30.420.10">
    <property type="entry name" value="Ribonuclease H-like superfamily/Ribonuclease H"/>
    <property type="match status" value="1"/>
</dbReference>
<keyword evidence="19" id="KW-1185">Reference proteome</keyword>
<comment type="function">
    <text evidence="3 14 16">Endonuclease that specifically degrades the RNA of RNA-DNA hybrids.</text>
</comment>
<keyword evidence="12 14" id="KW-0378">Hydrolase</keyword>
<dbReference type="PROSITE" id="PS51975">
    <property type="entry name" value="RNASE_H_2"/>
    <property type="match status" value="1"/>
</dbReference>
<keyword evidence="13 14" id="KW-0464">Manganese</keyword>
<dbReference type="NCBIfam" id="NF000595">
    <property type="entry name" value="PRK00015.1-3"/>
    <property type="match status" value="1"/>
</dbReference>
<evidence type="ECO:0000313" key="19">
    <source>
        <dbReference type="Proteomes" id="UP001442494"/>
    </source>
</evidence>
<evidence type="ECO:0000259" key="17">
    <source>
        <dbReference type="PROSITE" id="PS51975"/>
    </source>
</evidence>
<evidence type="ECO:0000256" key="15">
    <source>
        <dbReference type="PROSITE-ProRule" id="PRU01319"/>
    </source>
</evidence>
<dbReference type="Proteomes" id="UP001442494">
    <property type="component" value="Unassembled WGS sequence"/>
</dbReference>
<evidence type="ECO:0000256" key="12">
    <source>
        <dbReference type="ARBA" id="ARBA00022801"/>
    </source>
</evidence>
<dbReference type="InterPro" id="IPR024567">
    <property type="entry name" value="RNase_HII/HIII_dom"/>
</dbReference>
<evidence type="ECO:0000256" key="8">
    <source>
        <dbReference type="ARBA" id="ARBA00022490"/>
    </source>
</evidence>
<keyword evidence="10 14" id="KW-0479">Metal-binding</keyword>
<evidence type="ECO:0000256" key="14">
    <source>
        <dbReference type="HAMAP-Rule" id="MF_00052"/>
    </source>
</evidence>
<feature type="binding site" evidence="14 15">
    <location>
        <position position="16"/>
    </location>
    <ligand>
        <name>a divalent metal cation</name>
        <dbReference type="ChEBI" id="CHEBI:60240"/>
    </ligand>
</feature>
<dbReference type="EMBL" id="JAMPKK010000024">
    <property type="protein sequence ID" value="MEP0865287.1"/>
    <property type="molecule type" value="Genomic_DNA"/>
</dbReference>
<dbReference type="EC" id="3.1.26.4" evidence="6 14"/>
<evidence type="ECO:0000256" key="2">
    <source>
        <dbReference type="ARBA" id="ARBA00001946"/>
    </source>
</evidence>
<evidence type="ECO:0000256" key="6">
    <source>
        <dbReference type="ARBA" id="ARBA00012180"/>
    </source>
</evidence>
<evidence type="ECO:0000256" key="7">
    <source>
        <dbReference type="ARBA" id="ARBA00019179"/>
    </source>
</evidence>
<evidence type="ECO:0000256" key="3">
    <source>
        <dbReference type="ARBA" id="ARBA00004065"/>
    </source>
</evidence>
<comment type="subcellular location">
    <subcellularLocation>
        <location evidence="4 14">Cytoplasm</location>
    </subcellularLocation>
</comment>
<dbReference type="InterPro" id="IPR012337">
    <property type="entry name" value="RNaseH-like_sf"/>
</dbReference>
<dbReference type="PANTHER" id="PTHR10954">
    <property type="entry name" value="RIBONUCLEASE H2 SUBUNIT A"/>
    <property type="match status" value="1"/>
</dbReference>
<sequence length="200" mass="21868">MPELLGGWEVVAGVDEVGRGALFGPVVAAAVILPKSAFAELSAAGVRDSKQLSSYRRAKLASQIQAIALDWKIGYASNQEIDQINIFHASLLAMKRAVIKLNIQPELCLVDGKWQLPDLPIPQQNLVKGDEKSLVIAAASIVAKVWRDDLIIRLAAKYPAYNLTANKGYGTAHHLLALQQHGPSRFHRRSFSPCRVDIKL</sequence>
<dbReference type="InterPro" id="IPR022898">
    <property type="entry name" value="RNase_HII"/>
</dbReference>
<comment type="cofactor">
    <cofactor evidence="14 15">
        <name>Mn(2+)</name>
        <dbReference type="ChEBI" id="CHEBI:29035"/>
    </cofactor>
    <cofactor evidence="14 15">
        <name>Mg(2+)</name>
        <dbReference type="ChEBI" id="CHEBI:18420"/>
    </cofactor>
    <text evidence="14 15">Manganese or magnesium. Binds 1 divalent metal ion per monomer in the absence of substrate. May bind a second metal ion after substrate binding.</text>
</comment>
<dbReference type="NCBIfam" id="NF010537">
    <property type="entry name" value="PRK13925.1"/>
    <property type="match status" value="1"/>
</dbReference>
<dbReference type="GO" id="GO:0004523">
    <property type="term" value="F:RNA-DNA hybrid ribonuclease activity"/>
    <property type="evidence" value="ECO:0007669"/>
    <property type="project" value="UniProtKB-EC"/>
</dbReference>
<dbReference type="InterPro" id="IPR036397">
    <property type="entry name" value="RNaseH_sf"/>
</dbReference>
<evidence type="ECO:0000256" key="13">
    <source>
        <dbReference type="ARBA" id="ARBA00023211"/>
    </source>
</evidence>
<dbReference type="SUPFAM" id="SSF53098">
    <property type="entry name" value="Ribonuclease H-like"/>
    <property type="match status" value="1"/>
</dbReference>
<dbReference type="HAMAP" id="MF_00052_B">
    <property type="entry name" value="RNase_HII_B"/>
    <property type="match status" value="1"/>
</dbReference>